<reference evidence="7 8" key="1">
    <citation type="journal article" date="2017" name="Mol. Biol. Evol.">
        <title>The 4-celled Tetrabaena socialis nuclear genome reveals the essential components for genetic control of cell number at the origin of multicellularity in the volvocine lineage.</title>
        <authorList>
            <person name="Featherston J."/>
            <person name="Arakaki Y."/>
            <person name="Hanschen E.R."/>
            <person name="Ferris P.J."/>
            <person name="Michod R.E."/>
            <person name="Olson B.J.S.C."/>
            <person name="Nozaki H."/>
            <person name="Durand P.M."/>
        </authorList>
    </citation>
    <scope>NUCLEOTIDE SEQUENCE [LARGE SCALE GENOMIC DNA]</scope>
    <source>
        <strain evidence="7 8">NIES-571</strain>
    </source>
</reference>
<dbReference type="PANTHER" id="PTHR10993">
    <property type="entry name" value="OCTANOYLTRANSFERASE"/>
    <property type="match status" value="1"/>
</dbReference>
<gene>
    <name evidence="7" type="ORF">TSOC_007098</name>
</gene>
<dbReference type="UniPathway" id="UPA00538">
    <property type="reaction ID" value="UER00592"/>
</dbReference>
<organism evidence="7 8">
    <name type="scientific">Tetrabaena socialis</name>
    <dbReference type="NCBI Taxonomy" id="47790"/>
    <lineage>
        <taxon>Eukaryota</taxon>
        <taxon>Viridiplantae</taxon>
        <taxon>Chlorophyta</taxon>
        <taxon>core chlorophytes</taxon>
        <taxon>Chlorophyceae</taxon>
        <taxon>CS clade</taxon>
        <taxon>Chlamydomonadales</taxon>
        <taxon>Tetrabaenaceae</taxon>
        <taxon>Tetrabaena</taxon>
    </lineage>
</organism>
<protein>
    <recommendedName>
        <fullName evidence="3">lipoyl(octanoyl) transferase</fullName>
        <ecNumber evidence="3">2.3.1.181</ecNumber>
    </recommendedName>
</protein>
<evidence type="ECO:0000313" key="7">
    <source>
        <dbReference type="EMBL" id="PNH06521.1"/>
    </source>
</evidence>
<evidence type="ECO:0000256" key="4">
    <source>
        <dbReference type="ARBA" id="ARBA00022679"/>
    </source>
</evidence>
<evidence type="ECO:0000256" key="3">
    <source>
        <dbReference type="ARBA" id="ARBA00012334"/>
    </source>
</evidence>
<accession>A0A2J8A1V5</accession>
<evidence type="ECO:0000259" key="6">
    <source>
        <dbReference type="PROSITE" id="PS51733"/>
    </source>
</evidence>
<dbReference type="AlphaFoldDB" id="A0A2J8A1V5"/>
<proteinExistence type="inferred from homology"/>
<comment type="caution">
    <text evidence="7">The sequence shown here is derived from an EMBL/GenBank/DDBJ whole genome shotgun (WGS) entry which is preliminary data.</text>
</comment>
<feature type="non-terminal residue" evidence="7">
    <location>
        <position position="246"/>
    </location>
</feature>
<sequence>MRHCGPPITPGTAGAAAAAAASASAAVGWAPPLQWRRRSVVATAYGGGGGGGSSSITASRGSLPQRQPRGVAVGAAAGAVAAAAAGGLSYDPRVVVVYDMSEEVVDYEKAWEWQRLLLARASAAADAGARGSRHALLLLQHPPTYTLGAGSTTDHLRFPPGASPIPLHRTERGGEVTYHGPGQLVMYPIVDLQALTPDLHWYLRQLEQVVIEALDSVSGLRGERLEGLTGVWVGGAKVAAIGVRAK</sequence>
<dbReference type="SUPFAM" id="SSF55681">
    <property type="entry name" value="Class II aaRS and biotin synthetases"/>
    <property type="match status" value="1"/>
</dbReference>
<keyword evidence="8" id="KW-1185">Reference proteome</keyword>
<dbReference type="Proteomes" id="UP000236333">
    <property type="component" value="Unassembled WGS sequence"/>
</dbReference>
<dbReference type="PROSITE" id="PS01313">
    <property type="entry name" value="LIPB"/>
    <property type="match status" value="1"/>
</dbReference>
<dbReference type="InterPro" id="IPR045864">
    <property type="entry name" value="aa-tRNA-synth_II/BPL/LPL"/>
</dbReference>
<comment type="similarity">
    <text evidence="2">Belongs to the LipB family.</text>
</comment>
<dbReference type="GO" id="GO:0009249">
    <property type="term" value="P:protein lipoylation"/>
    <property type="evidence" value="ECO:0007669"/>
    <property type="project" value="InterPro"/>
</dbReference>
<evidence type="ECO:0000313" key="8">
    <source>
        <dbReference type="Proteomes" id="UP000236333"/>
    </source>
</evidence>
<dbReference type="PROSITE" id="PS51733">
    <property type="entry name" value="BPL_LPL_CATALYTIC"/>
    <property type="match status" value="1"/>
</dbReference>
<dbReference type="OrthoDB" id="19908at2759"/>
<comment type="pathway">
    <text evidence="1">Protein modification; protein lipoylation via endogenous pathway; protein N(6)-(lipoyl)lysine from octanoyl-[acyl-carrier-protein]: step 1/2.</text>
</comment>
<feature type="domain" description="BPL/LPL catalytic" evidence="6">
    <location>
        <begin position="130"/>
        <end position="246"/>
    </location>
</feature>
<dbReference type="InterPro" id="IPR004143">
    <property type="entry name" value="BPL_LPL_catalytic"/>
</dbReference>
<dbReference type="GO" id="GO:0033819">
    <property type="term" value="F:lipoyl(octanoyl) transferase activity"/>
    <property type="evidence" value="ECO:0007669"/>
    <property type="project" value="UniProtKB-EC"/>
</dbReference>
<dbReference type="NCBIfam" id="TIGR00214">
    <property type="entry name" value="lipB"/>
    <property type="match status" value="1"/>
</dbReference>
<name>A0A2J8A1V5_9CHLO</name>
<dbReference type="PANTHER" id="PTHR10993:SF7">
    <property type="entry name" value="LIPOYLTRANSFERASE 2, MITOCHONDRIAL-RELATED"/>
    <property type="match status" value="1"/>
</dbReference>
<dbReference type="InterPro" id="IPR000544">
    <property type="entry name" value="Octanoyltransferase"/>
</dbReference>
<keyword evidence="4 7" id="KW-0808">Transferase</keyword>
<dbReference type="Gene3D" id="3.30.930.10">
    <property type="entry name" value="Bira Bifunctional Protein, Domain 2"/>
    <property type="match status" value="1"/>
</dbReference>
<dbReference type="EC" id="2.3.1.181" evidence="3"/>
<dbReference type="EMBL" id="PGGS01000231">
    <property type="protein sequence ID" value="PNH06521.1"/>
    <property type="molecule type" value="Genomic_DNA"/>
</dbReference>
<keyword evidence="5" id="KW-0012">Acyltransferase</keyword>
<evidence type="ECO:0000256" key="1">
    <source>
        <dbReference type="ARBA" id="ARBA00004821"/>
    </source>
</evidence>
<dbReference type="Pfam" id="PF21948">
    <property type="entry name" value="LplA-B_cat"/>
    <property type="match status" value="1"/>
</dbReference>
<evidence type="ECO:0000256" key="5">
    <source>
        <dbReference type="ARBA" id="ARBA00023315"/>
    </source>
</evidence>
<dbReference type="InterPro" id="IPR020605">
    <property type="entry name" value="Octanoyltransferase_CS"/>
</dbReference>
<evidence type="ECO:0000256" key="2">
    <source>
        <dbReference type="ARBA" id="ARBA00007907"/>
    </source>
</evidence>